<comment type="caution">
    <text evidence="1">The sequence shown here is derived from an EMBL/GenBank/DDBJ whole genome shotgun (WGS) entry which is preliminary data.</text>
</comment>
<accession>A0A6L5X3E7</accession>
<dbReference type="Proteomes" id="UP000481852">
    <property type="component" value="Unassembled WGS sequence"/>
</dbReference>
<evidence type="ECO:0000313" key="1">
    <source>
        <dbReference type="EMBL" id="MSS14047.1"/>
    </source>
</evidence>
<evidence type="ECO:0000313" key="2">
    <source>
        <dbReference type="Proteomes" id="UP000481852"/>
    </source>
</evidence>
<sequence length="125" mass="14008">MKNLFTTTLRINLDKLEGRKAWEHLQNRDRGKYRSYSDAVIAAVNGYFDREAKLAADPYLETREKEDVFLRQVLDTIKEGLKESGTGGLGALVALLQSGQPAQASVTDPMENEDLDKAMDFINSL</sequence>
<dbReference type="EMBL" id="VULZ01000002">
    <property type="protein sequence ID" value="MSS14047.1"/>
    <property type="molecule type" value="Genomic_DNA"/>
</dbReference>
<name>A0A6L5X3E7_9FIRM</name>
<dbReference type="AlphaFoldDB" id="A0A6L5X3E7"/>
<reference evidence="1 2" key="1">
    <citation type="submission" date="2019-08" db="EMBL/GenBank/DDBJ databases">
        <title>In-depth cultivation of the pig gut microbiome towards novel bacterial diversity and tailored functional studies.</title>
        <authorList>
            <person name="Wylensek D."/>
            <person name="Hitch T.C.A."/>
            <person name="Clavel T."/>
        </authorList>
    </citation>
    <scope>NUCLEOTIDE SEQUENCE [LARGE SCALE GENOMIC DNA]</scope>
    <source>
        <strain evidence="1 2">Oil+RF-744-WCA-WT-11</strain>
    </source>
</reference>
<protein>
    <submittedName>
        <fullName evidence="1">Adenylate cyclase</fullName>
    </submittedName>
</protein>
<gene>
    <name evidence="1" type="ORF">FYJ35_03160</name>
</gene>
<dbReference type="RefSeq" id="WP_154523032.1">
    <property type="nucleotide sequence ID" value="NZ_VULZ01000002.1"/>
</dbReference>
<proteinExistence type="predicted"/>
<organism evidence="1 2">
    <name type="scientific">Porcincola intestinalis</name>
    <dbReference type="NCBI Taxonomy" id="2606632"/>
    <lineage>
        <taxon>Bacteria</taxon>
        <taxon>Bacillati</taxon>
        <taxon>Bacillota</taxon>
        <taxon>Clostridia</taxon>
        <taxon>Lachnospirales</taxon>
        <taxon>Lachnospiraceae</taxon>
        <taxon>Porcincola</taxon>
    </lineage>
</organism>
<keyword evidence="2" id="KW-1185">Reference proteome</keyword>